<keyword evidence="2" id="KW-1185">Reference proteome</keyword>
<name>A0ABW1N248_9GAMM</name>
<reference evidence="1 2" key="1">
    <citation type="submission" date="2024-09" db="EMBL/GenBank/DDBJ databases">
        <title>Whole genome analysis of Stenotrophomonas geniculata MK-1, and its biological control impact on peanut foliage fungus diseases.</title>
        <authorList>
            <person name="Ahsan T."/>
        </authorList>
    </citation>
    <scope>NUCLEOTIDE SEQUENCE [LARGE SCALE GENOMIC DNA]</scope>
    <source>
        <strain evidence="1 2">MK-1</strain>
    </source>
</reference>
<evidence type="ECO:0000313" key="1">
    <source>
        <dbReference type="EMBL" id="MFC6069648.1"/>
    </source>
</evidence>
<sequence>MITAPGQIAWAGIGVSNKRMNTHRCDLRRSRENAPIAFNGGRCVGIDRSARPSSRWEFVCLGTPTRTVRHLHSGRWRYASEGFAMTNHTADHPRLHALIGNIAADVPEELAHEIECALQEQNPPVQSPTFFACLNAISNADADDGQPCGGLTLGASNHASLRRSMSGLSAVLDLLQAADRARAEAGPEEQLGAFHTDGLIVAARQLVREAHHCLAEGHT</sequence>
<dbReference type="EMBL" id="JBHRFL010000010">
    <property type="protein sequence ID" value="MFC6069648.1"/>
    <property type="molecule type" value="Genomic_DNA"/>
</dbReference>
<evidence type="ECO:0000313" key="2">
    <source>
        <dbReference type="Proteomes" id="UP001596115"/>
    </source>
</evidence>
<protein>
    <submittedName>
        <fullName evidence="1">Uncharacterized protein</fullName>
    </submittedName>
</protein>
<comment type="caution">
    <text evidence="1">The sequence shown here is derived from an EMBL/GenBank/DDBJ whole genome shotgun (WGS) entry which is preliminary data.</text>
</comment>
<proteinExistence type="predicted"/>
<gene>
    <name evidence="1" type="ORF">ACFLLB_08710</name>
</gene>
<dbReference type="RefSeq" id="WP_239682755.1">
    <property type="nucleotide sequence ID" value="NZ_JAWISR010000002.1"/>
</dbReference>
<accession>A0ABW1N248</accession>
<organism evidence="1 2">
    <name type="scientific">Stenotrophomonas geniculata</name>
    <dbReference type="NCBI Taxonomy" id="86188"/>
    <lineage>
        <taxon>Bacteria</taxon>
        <taxon>Pseudomonadati</taxon>
        <taxon>Pseudomonadota</taxon>
        <taxon>Gammaproteobacteria</taxon>
        <taxon>Lysobacterales</taxon>
        <taxon>Lysobacteraceae</taxon>
        <taxon>Stenotrophomonas</taxon>
    </lineage>
</organism>
<dbReference type="Proteomes" id="UP001596115">
    <property type="component" value="Unassembled WGS sequence"/>
</dbReference>